<dbReference type="Proteomes" id="UP001606300">
    <property type="component" value="Unassembled WGS sequence"/>
</dbReference>
<reference evidence="2 3" key="1">
    <citation type="submission" date="2024-09" db="EMBL/GenBank/DDBJ databases">
        <title>Novel species of the genus Pelomonas and Roseateles isolated from streams.</title>
        <authorList>
            <person name="Lu H."/>
        </authorList>
    </citation>
    <scope>NUCLEOTIDE SEQUENCE [LARGE SCALE GENOMIC DNA]</scope>
    <source>
        <strain evidence="2 3">DC23W</strain>
    </source>
</reference>
<evidence type="ECO:0000313" key="3">
    <source>
        <dbReference type="Proteomes" id="UP001606300"/>
    </source>
</evidence>
<dbReference type="EMBL" id="JBIGHY010000001">
    <property type="protein sequence ID" value="MFG6412515.1"/>
    <property type="molecule type" value="Genomic_DNA"/>
</dbReference>
<name>A0ABW7EGD3_9BURK</name>
<evidence type="ECO:0000259" key="1">
    <source>
        <dbReference type="Pfam" id="PF24697"/>
    </source>
</evidence>
<sequence length="73" mass="8293">MPAQRFNVYGHLFDIERKSGRWSVLAVGNDEKRAPAGSVIPEFVAEAELEQFLFELFHERAAHKKGGINRVQP</sequence>
<gene>
    <name evidence="2" type="ORF">ACG02S_01235</name>
</gene>
<keyword evidence="3" id="KW-1185">Reference proteome</keyword>
<comment type="caution">
    <text evidence="2">The sequence shown here is derived from an EMBL/GenBank/DDBJ whole genome shotgun (WGS) entry which is preliminary data.</text>
</comment>
<organism evidence="2 3">
    <name type="scientific">Pelomonas dachongensis</name>
    <dbReference type="NCBI Taxonomy" id="3299029"/>
    <lineage>
        <taxon>Bacteria</taxon>
        <taxon>Pseudomonadati</taxon>
        <taxon>Pseudomonadota</taxon>
        <taxon>Betaproteobacteria</taxon>
        <taxon>Burkholderiales</taxon>
        <taxon>Sphaerotilaceae</taxon>
        <taxon>Roseateles</taxon>
    </lineage>
</organism>
<dbReference type="RefSeq" id="WP_394468620.1">
    <property type="nucleotide sequence ID" value="NZ_JBIGHY010000001.1"/>
</dbReference>
<feature type="domain" description="DUF7661" evidence="1">
    <location>
        <begin position="5"/>
        <end position="71"/>
    </location>
</feature>
<proteinExistence type="predicted"/>
<dbReference type="InterPro" id="IPR056078">
    <property type="entry name" value="DUF7661"/>
</dbReference>
<evidence type="ECO:0000313" key="2">
    <source>
        <dbReference type="EMBL" id="MFG6412515.1"/>
    </source>
</evidence>
<accession>A0ABW7EGD3</accession>
<dbReference type="Pfam" id="PF24697">
    <property type="entry name" value="DUF7661"/>
    <property type="match status" value="1"/>
</dbReference>
<protein>
    <recommendedName>
        <fullName evidence="1">DUF7661 domain-containing protein</fullName>
    </recommendedName>
</protein>